<gene>
    <name evidence="6" type="ORF">IDM49_08060</name>
</gene>
<dbReference type="Proteomes" id="UP000516404">
    <property type="component" value="Chromosome"/>
</dbReference>
<evidence type="ECO:0000256" key="3">
    <source>
        <dbReference type="ARBA" id="ARBA00022729"/>
    </source>
</evidence>
<organism evidence="6 7">
    <name type="scientific">Rothia terrae</name>
    <dbReference type="NCBI Taxonomy" id="396015"/>
    <lineage>
        <taxon>Bacteria</taxon>
        <taxon>Bacillati</taxon>
        <taxon>Actinomycetota</taxon>
        <taxon>Actinomycetes</taxon>
        <taxon>Micrococcales</taxon>
        <taxon>Micrococcaceae</taxon>
        <taxon>Rothia</taxon>
    </lineage>
</organism>
<dbReference type="GO" id="GO:0030313">
    <property type="term" value="C:cell envelope"/>
    <property type="evidence" value="ECO:0007669"/>
    <property type="project" value="UniProtKB-SubCell"/>
</dbReference>
<name>A0A7H2BC00_9MICC</name>
<keyword evidence="3 4" id="KW-0732">Signal</keyword>
<evidence type="ECO:0000313" key="6">
    <source>
        <dbReference type="EMBL" id="QNV37196.1"/>
    </source>
</evidence>
<protein>
    <submittedName>
        <fullName evidence="6">EfeM/EfeO family lipoprotein</fullName>
    </submittedName>
</protein>
<dbReference type="PANTHER" id="PTHR39192">
    <property type="entry name" value="IRON UPTAKE SYSTEM COMPONENT EFEO"/>
    <property type="match status" value="1"/>
</dbReference>
<reference evidence="6 7" key="1">
    <citation type="submission" date="2020-09" db="EMBL/GenBank/DDBJ databases">
        <title>Investigation of environmental microbes.</title>
        <authorList>
            <person name="Ou Y."/>
            <person name="Kang Q."/>
        </authorList>
    </citation>
    <scope>NUCLEOTIDE SEQUENCE [LARGE SCALE GENOMIC DNA]</scope>
    <source>
        <strain evidence="6 7">KJZ-14</strain>
    </source>
</reference>
<dbReference type="EMBL" id="CP061539">
    <property type="protein sequence ID" value="QNV37196.1"/>
    <property type="molecule type" value="Genomic_DNA"/>
</dbReference>
<comment type="similarity">
    <text evidence="2">Belongs to the EfeM/EfeO family.</text>
</comment>
<dbReference type="KEGG" id="rter:IDM49_08060"/>
<dbReference type="AlphaFoldDB" id="A0A7H2BC00"/>
<evidence type="ECO:0000259" key="5">
    <source>
        <dbReference type="Pfam" id="PF09375"/>
    </source>
</evidence>
<dbReference type="InterPro" id="IPR053377">
    <property type="entry name" value="Iron_uptake_EfeM/EfeO"/>
</dbReference>
<dbReference type="InterPro" id="IPR018976">
    <property type="entry name" value="Imelysin-like"/>
</dbReference>
<dbReference type="InterPro" id="IPR050894">
    <property type="entry name" value="EfeM/EfeO_iron_uptake"/>
</dbReference>
<dbReference type="CDD" id="cd14656">
    <property type="entry name" value="Imelysin-like_EfeO"/>
    <property type="match status" value="1"/>
</dbReference>
<keyword evidence="6" id="KW-0449">Lipoprotein</keyword>
<dbReference type="RefSeq" id="WP_190724134.1">
    <property type="nucleotide sequence ID" value="NZ_CP061539.1"/>
</dbReference>
<dbReference type="Gene3D" id="2.60.40.420">
    <property type="entry name" value="Cupredoxins - blue copper proteins"/>
    <property type="match status" value="1"/>
</dbReference>
<proteinExistence type="inferred from homology"/>
<dbReference type="NCBIfam" id="NF041757">
    <property type="entry name" value="EfeO"/>
    <property type="match status" value="1"/>
</dbReference>
<evidence type="ECO:0000256" key="1">
    <source>
        <dbReference type="ARBA" id="ARBA00004196"/>
    </source>
</evidence>
<evidence type="ECO:0000256" key="2">
    <source>
        <dbReference type="ARBA" id="ARBA00005989"/>
    </source>
</evidence>
<sequence>MTSHRILSTFAITSLAAMTLAGCTPNNPASGFDGSIKVSSTESECKVSATEIKAGNTVFNVTNDGSQVTEFYILAEDGLRIISEVENIGPGITRDLTVTLSEGNYKTACKPGMVGDGIRGDLTVTANPDAQEVSADEQKLREDAQTQYAAYTKDQIDQLVTATESFAEAYKSGDDDAAREQYAPARLHFERVEPVAESFGDLDPALDAREADLEEGQEWTGWHRIEKDLWQPTAEENDGKKYTPLTDAERAEVADKLVEDTKSLQEKSRDLALTVDQIGNGAKGLLDEVAASKVTGEEEIWSHTDLSDFQGNIDGAKVAYDVLKPIAEKKDAELTKDLDKKFADVQQLLDQHSTDGTFVSYEELSEDQVRELSDAIDSLSEPLSKLTGTVVS</sequence>
<dbReference type="PROSITE" id="PS51257">
    <property type="entry name" value="PROKAR_LIPOPROTEIN"/>
    <property type="match status" value="1"/>
</dbReference>
<dbReference type="PANTHER" id="PTHR39192:SF1">
    <property type="entry name" value="IRON UPTAKE SYSTEM COMPONENT EFEO"/>
    <property type="match status" value="1"/>
</dbReference>
<comment type="subcellular location">
    <subcellularLocation>
        <location evidence="1">Cell envelope</location>
    </subcellularLocation>
</comment>
<feature type="domain" description="Imelysin-like" evidence="5">
    <location>
        <begin position="144"/>
        <end position="386"/>
    </location>
</feature>
<feature type="signal peptide" evidence="4">
    <location>
        <begin position="1"/>
        <end position="21"/>
    </location>
</feature>
<evidence type="ECO:0000313" key="7">
    <source>
        <dbReference type="Proteomes" id="UP000516404"/>
    </source>
</evidence>
<evidence type="ECO:0000256" key="4">
    <source>
        <dbReference type="SAM" id="SignalP"/>
    </source>
</evidence>
<dbReference type="InterPro" id="IPR008972">
    <property type="entry name" value="Cupredoxin"/>
</dbReference>
<dbReference type="Gene3D" id="1.20.1420.20">
    <property type="entry name" value="M75 peptidase, HXXE motif"/>
    <property type="match status" value="1"/>
</dbReference>
<dbReference type="InterPro" id="IPR034981">
    <property type="entry name" value="Imelysin-like_EfeO/Algp7"/>
</dbReference>
<keyword evidence="7" id="KW-1185">Reference proteome</keyword>
<dbReference type="InterPro" id="IPR038352">
    <property type="entry name" value="Imelysin_sf"/>
</dbReference>
<dbReference type="GeneID" id="96624193"/>
<dbReference type="Pfam" id="PF09375">
    <property type="entry name" value="Peptidase_M75"/>
    <property type="match status" value="1"/>
</dbReference>
<feature type="chain" id="PRO_5038474229" evidence="4">
    <location>
        <begin position="22"/>
        <end position="392"/>
    </location>
</feature>
<accession>A0A7H2BC00</accession>